<dbReference type="CDD" id="cd16917">
    <property type="entry name" value="HATPase_UhpB-NarQ-NarX-like"/>
    <property type="match status" value="1"/>
</dbReference>
<dbReference type="GO" id="GO:0000155">
    <property type="term" value="F:phosphorelay sensor kinase activity"/>
    <property type="evidence" value="ECO:0007669"/>
    <property type="project" value="InterPro"/>
</dbReference>
<evidence type="ECO:0000259" key="17">
    <source>
        <dbReference type="PROSITE" id="PS50109"/>
    </source>
</evidence>
<evidence type="ECO:0000313" key="18">
    <source>
        <dbReference type="EMBL" id="GEM88622.1"/>
    </source>
</evidence>
<dbReference type="EC" id="2.7.13.3" evidence="4"/>
<dbReference type="InterPro" id="IPR004358">
    <property type="entry name" value="Sig_transdc_His_kin-like_C"/>
</dbReference>
<evidence type="ECO:0000256" key="5">
    <source>
        <dbReference type="ARBA" id="ARBA00017322"/>
    </source>
</evidence>
<keyword evidence="12" id="KW-0902">Two-component regulatory system</keyword>
<keyword evidence="8" id="KW-0808">Transferase</keyword>
<evidence type="ECO:0000256" key="14">
    <source>
        <dbReference type="ARBA" id="ARBA00024827"/>
    </source>
</evidence>
<evidence type="ECO:0000256" key="8">
    <source>
        <dbReference type="ARBA" id="ARBA00022679"/>
    </source>
</evidence>
<evidence type="ECO:0000256" key="10">
    <source>
        <dbReference type="ARBA" id="ARBA00022777"/>
    </source>
</evidence>
<keyword evidence="11" id="KW-0408">Iron</keyword>
<reference evidence="18 19" key="1">
    <citation type="submission" date="2019-07" db="EMBL/GenBank/DDBJ databases">
        <title>Whole genome shotgun sequence of Oceanithermus desulfurans NBRC 100063.</title>
        <authorList>
            <person name="Hosoyama A."/>
            <person name="Uohara A."/>
            <person name="Ohji S."/>
            <person name="Ichikawa N."/>
        </authorList>
    </citation>
    <scope>NUCLEOTIDE SEQUENCE [LARGE SCALE GENOMIC DNA]</scope>
    <source>
        <strain evidence="18 19">NBRC 100063</strain>
    </source>
</reference>
<keyword evidence="16" id="KW-0175">Coiled coil</keyword>
<dbReference type="GO" id="GO:0016020">
    <property type="term" value="C:membrane"/>
    <property type="evidence" value="ECO:0007669"/>
    <property type="project" value="InterPro"/>
</dbReference>
<evidence type="ECO:0000256" key="15">
    <source>
        <dbReference type="ARBA" id="ARBA00030800"/>
    </source>
</evidence>
<gene>
    <name evidence="18" type="ORF">ODE01S_00560</name>
</gene>
<keyword evidence="9" id="KW-0479">Metal-binding</keyword>
<dbReference type="SUPFAM" id="SSF55781">
    <property type="entry name" value="GAF domain-like"/>
    <property type="match status" value="1"/>
</dbReference>
<dbReference type="Pfam" id="PF02518">
    <property type="entry name" value="HATPase_c"/>
    <property type="match status" value="1"/>
</dbReference>
<dbReference type="GO" id="GO:0046983">
    <property type="term" value="F:protein dimerization activity"/>
    <property type="evidence" value="ECO:0007669"/>
    <property type="project" value="InterPro"/>
</dbReference>
<dbReference type="Gene3D" id="3.30.450.40">
    <property type="match status" value="1"/>
</dbReference>
<evidence type="ECO:0000256" key="13">
    <source>
        <dbReference type="ARBA" id="ARBA00023014"/>
    </source>
</evidence>
<evidence type="ECO:0000256" key="9">
    <source>
        <dbReference type="ARBA" id="ARBA00022723"/>
    </source>
</evidence>
<dbReference type="EMBL" id="BJXN01000001">
    <property type="protein sequence ID" value="GEM88622.1"/>
    <property type="molecule type" value="Genomic_DNA"/>
</dbReference>
<dbReference type="GO" id="GO:0046872">
    <property type="term" value="F:metal ion binding"/>
    <property type="evidence" value="ECO:0007669"/>
    <property type="project" value="UniProtKB-KW"/>
</dbReference>
<dbReference type="Proteomes" id="UP000321827">
    <property type="component" value="Unassembled WGS sequence"/>
</dbReference>
<comment type="catalytic activity">
    <reaction evidence="1">
        <text>ATP + protein L-histidine = ADP + protein N-phospho-L-histidine.</text>
        <dbReference type="EC" id="2.7.13.3"/>
    </reaction>
</comment>
<feature type="coiled-coil region" evidence="16">
    <location>
        <begin position="77"/>
        <end position="104"/>
    </location>
</feature>
<protein>
    <recommendedName>
        <fullName evidence="5">Oxygen sensor histidine kinase NreB</fullName>
        <ecNumber evidence="4">2.7.13.3</ecNumber>
    </recommendedName>
    <alternativeName>
        <fullName evidence="15">Nitrogen regulation protein B</fullName>
    </alternativeName>
</protein>
<dbReference type="SUPFAM" id="SSF55874">
    <property type="entry name" value="ATPase domain of HSP90 chaperone/DNA topoisomerase II/histidine kinase"/>
    <property type="match status" value="1"/>
</dbReference>
<evidence type="ECO:0000256" key="7">
    <source>
        <dbReference type="ARBA" id="ARBA00022490"/>
    </source>
</evidence>
<comment type="caution">
    <text evidence="18">The sequence shown here is derived from an EMBL/GenBank/DDBJ whole genome shotgun (WGS) entry which is preliminary data.</text>
</comment>
<keyword evidence="13" id="KW-0411">Iron-sulfur</keyword>
<dbReference type="PROSITE" id="PS50109">
    <property type="entry name" value="HIS_KIN"/>
    <property type="match status" value="1"/>
</dbReference>
<evidence type="ECO:0000256" key="2">
    <source>
        <dbReference type="ARBA" id="ARBA00001966"/>
    </source>
</evidence>
<evidence type="ECO:0000256" key="16">
    <source>
        <dbReference type="SAM" id="Coils"/>
    </source>
</evidence>
<evidence type="ECO:0000256" key="11">
    <source>
        <dbReference type="ARBA" id="ARBA00023004"/>
    </source>
</evidence>
<dbReference type="Gene3D" id="1.20.5.1930">
    <property type="match status" value="1"/>
</dbReference>
<comment type="subcellular location">
    <subcellularLocation>
        <location evidence="3">Cytoplasm</location>
    </subcellularLocation>
</comment>
<comment type="function">
    <text evidence="14">Member of the two-component regulatory system NreB/NreC involved in the control of dissimilatory nitrate/nitrite reduction in response to oxygen. NreB functions as a direct oxygen sensor histidine kinase which is autophosphorylated, in the absence of oxygen, probably at the conserved histidine residue, and transfers its phosphate group probably to a conserved aspartate residue of NreC. NreB/NreC activates the expression of the nitrate (narGHJI) and nitrite (nir) reductase operons, as well as the putative nitrate transporter gene narT.</text>
</comment>
<evidence type="ECO:0000313" key="19">
    <source>
        <dbReference type="Proteomes" id="UP000321827"/>
    </source>
</evidence>
<dbReference type="GO" id="GO:0005737">
    <property type="term" value="C:cytoplasm"/>
    <property type="evidence" value="ECO:0007669"/>
    <property type="project" value="UniProtKB-SubCell"/>
</dbReference>
<dbReference type="InterPro" id="IPR029016">
    <property type="entry name" value="GAF-like_dom_sf"/>
</dbReference>
<comment type="cofactor">
    <cofactor evidence="2">
        <name>[4Fe-4S] cluster</name>
        <dbReference type="ChEBI" id="CHEBI:49883"/>
    </cofactor>
</comment>
<evidence type="ECO:0000256" key="12">
    <source>
        <dbReference type="ARBA" id="ARBA00023012"/>
    </source>
</evidence>
<keyword evidence="6" id="KW-0004">4Fe-4S</keyword>
<dbReference type="Gene3D" id="3.30.565.10">
    <property type="entry name" value="Histidine kinase-like ATPase, C-terminal domain"/>
    <property type="match status" value="1"/>
</dbReference>
<feature type="domain" description="Histidine kinase" evidence="17">
    <location>
        <begin position="345"/>
        <end position="541"/>
    </location>
</feature>
<dbReference type="InterPro" id="IPR036890">
    <property type="entry name" value="HATPase_C_sf"/>
</dbReference>
<evidence type="ECO:0000256" key="3">
    <source>
        <dbReference type="ARBA" id="ARBA00004496"/>
    </source>
</evidence>
<dbReference type="PRINTS" id="PR00344">
    <property type="entry name" value="BCTRLSENSOR"/>
</dbReference>
<dbReference type="SMART" id="SM00387">
    <property type="entry name" value="HATPase_c"/>
    <property type="match status" value="1"/>
</dbReference>
<dbReference type="InterPro" id="IPR011712">
    <property type="entry name" value="Sig_transdc_His_kin_sub3_dim/P"/>
</dbReference>
<keyword evidence="7" id="KW-0963">Cytoplasm</keyword>
<dbReference type="PANTHER" id="PTHR24421">
    <property type="entry name" value="NITRATE/NITRITE SENSOR PROTEIN NARX-RELATED"/>
    <property type="match status" value="1"/>
</dbReference>
<evidence type="ECO:0000256" key="4">
    <source>
        <dbReference type="ARBA" id="ARBA00012438"/>
    </source>
</evidence>
<dbReference type="InterPro" id="IPR050482">
    <property type="entry name" value="Sensor_HK_TwoCompSys"/>
</dbReference>
<name>A0A511RI40_9DEIN</name>
<dbReference type="PANTHER" id="PTHR24421:SF57">
    <property type="entry name" value="HISTIDINE KINASE DIMERISATION AND PHOSPHOACCEPTOR REGION"/>
    <property type="match status" value="1"/>
</dbReference>
<dbReference type="InterPro" id="IPR005467">
    <property type="entry name" value="His_kinase_dom"/>
</dbReference>
<proteinExistence type="predicted"/>
<organism evidence="18 19">
    <name type="scientific">Oceanithermus desulfurans NBRC 100063</name>
    <dbReference type="NCBI Taxonomy" id="1227550"/>
    <lineage>
        <taxon>Bacteria</taxon>
        <taxon>Thermotogati</taxon>
        <taxon>Deinococcota</taxon>
        <taxon>Deinococci</taxon>
        <taxon>Thermales</taxon>
        <taxon>Thermaceae</taxon>
        <taxon>Oceanithermus</taxon>
    </lineage>
</organism>
<evidence type="ECO:0000256" key="6">
    <source>
        <dbReference type="ARBA" id="ARBA00022485"/>
    </source>
</evidence>
<dbReference type="Pfam" id="PF07730">
    <property type="entry name" value="HisKA_3"/>
    <property type="match status" value="1"/>
</dbReference>
<evidence type="ECO:0000256" key="1">
    <source>
        <dbReference type="ARBA" id="ARBA00000085"/>
    </source>
</evidence>
<dbReference type="AlphaFoldDB" id="A0A511RI40"/>
<accession>A0A511RI40</accession>
<dbReference type="GO" id="GO:0051539">
    <property type="term" value="F:4 iron, 4 sulfur cluster binding"/>
    <property type="evidence" value="ECO:0007669"/>
    <property type="project" value="UniProtKB-KW"/>
</dbReference>
<sequence length="541" mass="60092">MEGTGLIRPQARPGAYSELYARIRWARKVLPPLVGGVVVALEWWLHLLPPDPWLFYLQIVFYGVVGPLVIWLTLDWVSEEVRERAEAEAKLLEANQRLRALREVLSRSLATENLEEVIRGVVNALADVLGADASLELEGYHWSTPSFYTRRGLPVQRLELVRSGGRLELILPDGESDAEFLDLLAAEVDSLLEAAKARTRDFLTLFEVDEAMGAEANLEKLLAGLLSKIIDWAGAKGGVVYLLDADGILHPWAEVHLPEARHSFAPSGRWEEAKRAPTFVEPNLLAIPLYDKDPVGVLVLRGNARHLKEEMPFLRLLARQVALAVRNAQAYLRAEELAINEERNRIAREIHDGIAQALAFMALKLDLATRLLDRDPPRAKQEIGQVKETLRGQIREVRRSIFALRPIDLERYGLVQSIERYARAFAEQVGLGIGLELADDVKLTPASEVVLFRVLQEALNNVAKHARAGGVRVRLKALGEKGARLEICDDGVGFDPDQPLSAGLGGFGMAQMRERVEARGGRFEVLSTPGEGTCINAELPY</sequence>
<keyword evidence="10 18" id="KW-0418">Kinase</keyword>
<dbReference type="InterPro" id="IPR003594">
    <property type="entry name" value="HATPase_dom"/>
</dbReference>